<feature type="transmembrane region" description="Helical" evidence="9">
    <location>
        <begin position="119"/>
        <end position="139"/>
    </location>
</feature>
<feature type="transmembrane region" description="Helical" evidence="9">
    <location>
        <begin position="302"/>
        <end position="323"/>
    </location>
</feature>
<comment type="subcellular location">
    <subcellularLocation>
        <location evidence="1">Membrane</location>
        <topology evidence="1">Multi-pass membrane protein</topology>
    </subcellularLocation>
</comment>
<evidence type="ECO:0000256" key="4">
    <source>
        <dbReference type="ARBA" id="ARBA00022989"/>
    </source>
</evidence>
<keyword evidence="2 8" id="KW-0813">Transport</keyword>
<feature type="domain" description="Potassium channel" evidence="10">
    <location>
        <begin position="119"/>
        <end position="176"/>
    </location>
</feature>
<evidence type="ECO:0000256" key="8">
    <source>
        <dbReference type="RuleBase" id="RU003857"/>
    </source>
</evidence>
<feature type="transmembrane region" description="Helical" evidence="9">
    <location>
        <begin position="270"/>
        <end position="290"/>
    </location>
</feature>
<gene>
    <name evidence="12" type="primary">20213528</name>
    <name evidence="11" type="ORF">HELRODRAFT_63599</name>
</gene>
<dbReference type="KEGG" id="hro:HELRODRAFT_63599"/>
<reference evidence="11 13" key="2">
    <citation type="journal article" date="2013" name="Nature">
        <title>Insights into bilaterian evolution from three spiralian genomes.</title>
        <authorList>
            <person name="Simakov O."/>
            <person name="Marletaz F."/>
            <person name="Cho S.J."/>
            <person name="Edsinger-Gonzales E."/>
            <person name="Havlak P."/>
            <person name="Hellsten U."/>
            <person name="Kuo D.H."/>
            <person name="Larsson T."/>
            <person name="Lv J."/>
            <person name="Arendt D."/>
            <person name="Savage R."/>
            <person name="Osoegawa K."/>
            <person name="de Jong P."/>
            <person name="Grimwood J."/>
            <person name="Chapman J.A."/>
            <person name="Shapiro H."/>
            <person name="Aerts A."/>
            <person name="Otillar R.P."/>
            <person name="Terry A.Y."/>
            <person name="Boore J.L."/>
            <person name="Grigoriev I.V."/>
            <person name="Lindberg D.R."/>
            <person name="Seaver E.C."/>
            <person name="Weisblat D.A."/>
            <person name="Putnam N.H."/>
            <person name="Rokhsar D.S."/>
        </authorList>
    </citation>
    <scope>NUCLEOTIDE SEQUENCE</scope>
</reference>
<evidence type="ECO:0000256" key="1">
    <source>
        <dbReference type="ARBA" id="ARBA00004141"/>
    </source>
</evidence>
<reference evidence="13" key="1">
    <citation type="submission" date="2012-12" db="EMBL/GenBank/DDBJ databases">
        <authorList>
            <person name="Hellsten U."/>
            <person name="Grimwood J."/>
            <person name="Chapman J.A."/>
            <person name="Shapiro H."/>
            <person name="Aerts A."/>
            <person name="Otillar R.P."/>
            <person name="Terry A.Y."/>
            <person name="Boore J.L."/>
            <person name="Simakov O."/>
            <person name="Marletaz F."/>
            <person name="Cho S.-J."/>
            <person name="Edsinger-Gonzales E."/>
            <person name="Havlak P."/>
            <person name="Kuo D.-H."/>
            <person name="Larsson T."/>
            <person name="Lv J."/>
            <person name="Arendt D."/>
            <person name="Savage R."/>
            <person name="Osoegawa K."/>
            <person name="de Jong P."/>
            <person name="Lindberg D.R."/>
            <person name="Seaver E.C."/>
            <person name="Weisblat D.A."/>
            <person name="Putnam N.H."/>
            <person name="Grigoriev I.V."/>
            <person name="Rokhsar D.S."/>
        </authorList>
    </citation>
    <scope>NUCLEOTIDE SEQUENCE</scope>
</reference>
<evidence type="ECO:0000256" key="6">
    <source>
        <dbReference type="ARBA" id="ARBA00023136"/>
    </source>
</evidence>
<dbReference type="Pfam" id="PF07885">
    <property type="entry name" value="Ion_trans_2"/>
    <property type="match status" value="2"/>
</dbReference>
<comment type="similarity">
    <text evidence="8">Belongs to the two pore domain potassium channel (TC 1.A.1.8) family.</text>
</comment>
<dbReference type="eggNOG" id="KOG1418">
    <property type="taxonomic scope" value="Eukaryota"/>
</dbReference>
<evidence type="ECO:0000256" key="7">
    <source>
        <dbReference type="ARBA" id="ARBA00023303"/>
    </source>
</evidence>
<evidence type="ECO:0000313" key="11">
    <source>
        <dbReference type="EMBL" id="ESO12042.1"/>
    </source>
</evidence>
<accession>T1FXI0</accession>
<dbReference type="AlphaFoldDB" id="T1FXI0"/>
<keyword evidence="6 9" id="KW-0472">Membrane</keyword>
<dbReference type="SUPFAM" id="SSF81324">
    <property type="entry name" value="Voltage-gated potassium channels"/>
    <property type="match status" value="2"/>
</dbReference>
<dbReference type="InterPro" id="IPR013099">
    <property type="entry name" value="K_chnl_dom"/>
</dbReference>
<name>T1FXI0_HELRO</name>
<dbReference type="EnsemblMetazoa" id="HelroT63599">
    <property type="protein sequence ID" value="HelroP63599"/>
    <property type="gene ID" value="HelroG63599"/>
</dbReference>
<evidence type="ECO:0000256" key="2">
    <source>
        <dbReference type="ARBA" id="ARBA00022448"/>
    </source>
</evidence>
<keyword evidence="5 8" id="KW-0406">Ion transport</keyword>
<feature type="transmembrane region" description="Helical" evidence="9">
    <location>
        <begin position="20"/>
        <end position="37"/>
    </location>
</feature>
<protein>
    <recommendedName>
        <fullName evidence="10">Potassium channel domain-containing protein</fullName>
    </recommendedName>
</protein>
<organism evidence="12 13">
    <name type="scientific">Helobdella robusta</name>
    <name type="common">Californian leech</name>
    <dbReference type="NCBI Taxonomy" id="6412"/>
    <lineage>
        <taxon>Eukaryota</taxon>
        <taxon>Metazoa</taxon>
        <taxon>Spiralia</taxon>
        <taxon>Lophotrochozoa</taxon>
        <taxon>Annelida</taxon>
        <taxon>Clitellata</taxon>
        <taxon>Hirudinea</taxon>
        <taxon>Rhynchobdellida</taxon>
        <taxon>Glossiphoniidae</taxon>
        <taxon>Helobdella</taxon>
    </lineage>
</organism>
<reference evidence="12" key="3">
    <citation type="submission" date="2015-06" db="UniProtKB">
        <authorList>
            <consortium name="EnsemblMetazoa"/>
        </authorList>
    </citation>
    <scope>IDENTIFICATION</scope>
</reference>
<feature type="transmembrane region" description="Helical" evidence="9">
    <location>
        <begin position="237"/>
        <end position="263"/>
    </location>
</feature>
<keyword evidence="4 9" id="KW-1133">Transmembrane helix</keyword>
<dbReference type="PANTHER" id="PTHR11003:SF334">
    <property type="entry name" value="FI03418P"/>
    <property type="match status" value="1"/>
</dbReference>
<dbReference type="GO" id="GO:0005886">
    <property type="term" value="C:plasma membrane"/>
    <property type="evidence" value="ECO:0000318"/>
    <property type="project" value="GO_Central"/>
</dbReference>
<feature type="domain" description="Potassium channel" evidence="10">
    <location>
        <begin position="247"/>
        <end position="327"/>
    </location>
</feature>
<evidence type="ECO:0000256" key="5">
    <source>
        <dbReference type="ARBA" id="ARBA00023065"/>
    </source>
</evidence>
<evidence type="ECO:0000313" key="12">
    <source>
        <dbReference type="EnsemblMetazoa" id="HelroP63599"/>
    </source>
</evidence>
<dbReference type="OMA" id="VWIPLEW"/>
<dbReference type="Gene3D" id="1.10.287.70">
    <property type="match status" value="1"/>
</dbReference>
<dbReference type="PRINTS" id="PR01333">
    <property type="entry name" value="2POREKCHANEL"/>
</dbReference>
<dbReference type="EMBL" id="AMQM01000040">
    <property type="status" value="NOT_ANNOTATED_CDS"/>
    <property type="molecule type" value="Genomic_DNA"/>
</dbReference>
<dbReference type="CTD" id="20213528"/>
<evidence type="ECO:0000313" key="13">
    <source>
        <dbReference type="Proteomes" id="UP000015101"/>
    </source>
</evidence>
<dbReference type="PANTHER" id="PTHR11003">
    <property type="entry name" value="POTASSIUM CHANNEL, SUBFAMILY K"/>
    <property type="match status" value="1"/>
</dbReference>
<dbReference type="STRING" id="6412.T1FXI0"/>
<dbReference type="EMBL" id="KB095811">
    <property type="protein sequence ID" value="ESO12042.1"/>
    <property type="molecule type" value="Genomic_DNA"/>
</dbReference>
<evidence type="ECO:0000256" key="3">
    <source>
        <dbReference type="ARBA" id="ARBA00022692"/>
    </source>
</evidence>
<dbReference type="InParanoid" id="T1FXI0"/>
<evidence type="ECO:0000259" key="10">
    <source>
        <dbReference type="Pfam" id="PF07885"/>
    </source>
</evidence>
<dbReference type="HOGENOM" id="CLU_022504_5_2_1"/>
<dbReference type="Proteomes" id="UP000015101">
    <property type="component" value="Unassembled WGS sequence"/>
</dbReference>
<dbReference type="InterPro" id="IPR003280">
    <property type="entry name" value="2pore_dom_K_chnl"/>
</dbReference>
<dbReference type="GO" id="GO:0022841">
    <property type="term" value="F:potassium ion leak channel activity"/>
    <property type="evidence" value="ECO:0000318"/>
    <property type="project" value="GO_Central"/>
</dbReference>
<keyword evidence="13" id="KW-1185">Reference proteome</keyword>
<dbReference type="RefSeq" id="XP_009008762.1">
    <property type="nucleotide sequence ID" value="XM_009010514.1"/>
</dbReference>
<sequence length="353" mass="39662">MESSVKDGTKAALKFICPKLLLIVMVCMYAIAGGFIFKHLESTNEKQECVEKQNKYMPVENETVRQMWAIINNYDSPGDVNSATLAFQKQLSGFRDSILSIAYNGTNCSMIGLPNGTDYQWSLPAAILFSTTVFTTVGYGNIAPKTMWGRLVCIAYALLGIPLMLLTLANIGEIMANIFRYTYLNVCCCGVVKWCKKPSTTTSYSNLRDDNQNTMKPRISYNNNVVDDDDDEELEKISVPIVVTLFLIASYVFLGALLFAVWIPLEWMDAAYFSFITFSTIGFGDIVPSTTDLNDTSGQLKMVGTALYMVTGMAILSMAFNLMQEEVVDKINWFENQFRMLKEKENIKEMKNK</sequence>
<dbReference type="OrthoDB" id="297496at2759"/>
<dbReference type="GeneID" id="20213528"/>
<keyword evidence="3 8" id="KW-0812">Transmembrane</keyword>
<keyword evidence="7 8" id="KW-0407">Ion channel</keyword>
<proteinExistence type="inferred from homology"/>
<dbReference type="GO" id="GO:0015271">
    <property type="term" value="F:outward rectifier potassium channel activity"/>
    <property type="evidence" value="ECO:0000318"/>
    <property type="project" value="GO_Central"/>
</dbReference>
<feature type="transmembrane region" description="Helical" evidence="9">
    <location>
        <begin position="151"/>
        <end position="171"/>
    </location>
</feature>
<evidence type="ECO:0000256" key="9">
    <source>
        <dbReference type="SAM" id="Phobius"/>
    </source>
</evidence>
<dbReference type="GO" id="GO:0071805">
    <property type="term" value="P:potassium ion transmembrane transport"/>
    <property type="evidence" value="ECO:0000318"/>
    <property type="project" value="GO_Central"/>
</dbReference>
<dbReference type="FunFam" id="1.10.287.70:FF:000155">
    <property type="entry name" value="potassium channel subfamily K member 16"/>
    <property type="match status" value="1"/>
</dbReference>